<evidence type="ECO:0000256" key="4">
    <source>
        <dbReference type="ARBA" id="ARBA00023136"/>
    </source>
</evidence>
<dbReference type="InterPro" id="IPR002035">
    <property type="entry name" value="VWF_A"/>
</dbReference>
<evidence type="ECO:0000256" key="1">
    <source>
        <dbReference type="ARBA" id="ARBA00022475"/>
    </source>
</evidence>
<dbReference type="Proteomes" id="UP000320338">
    <property type="component" value="Unassembled WGS sequence"/>
</dbReference>
<dbReference type="SMART" id="SM00327">
    <property type="entry name" value="VWA"/>
    <property type="match status" value="1"/>
</dbReference>
<dbReference type="RefSeq" id="WP_370467351.1">
    <property type="nucleotide sequence ID" value="NZ_BAAARZ010000017.1"/>
</dbReference>
<name>A0A4Y3WJ90_9PSEU</name>
<dbReference type="Pfam" id="PF07584">
    <property type="entry name" value="BatA"/>
    <property type="match status" value="1"/>
</dbReference>
<evidence type="ECO:0000313" key="8">
    <source>
        <dbReference type="Proteomes" id="UP000320338"/>
    </source>
</evidence>
<evidence type="ECO:0000256" key="5">
    <source>
        <dbReference type="SAM" id="Phobius"/>
    </source>
</evidence>
<dbReference type="NCBIfam" id="NF010238">
    <property type="entry name" value="PRK13685.1"/>
    <property type="match status" value="1"/>
</dbReference>
<keyword evidence="2 5" id="KW-0812">Transmembrane</keyword>
<dbReference type="InterPro" id="IPR036465">
    <property type="entry name" value="vWFA_dom_sf"/>
</dbReference>
<organism evidence="7 8">
    <name type="scientific">Pseudonocardia hydrocarbonoxydans</name>
    <dbReference type="NCBI Taxonomy" id="76726"/>
    <lineage>
        <taxon>Bacteria</taxon>
        <taxon>Bacillati</taxon>
        <taxon>Actinomycetota</taxon>
        <taxon>Actinomycetes</taxon>
        <taxon>Pseudonocardiales</taxon>
        <taxon>Pseudonocardiaceae</taxon>
        <taxon>Pseudonocardia</taxon>
    </lineage>
</organism>
<dbReference type="PROSITE" id="PS50234">
    <property type="entry name" value="VWFA"/>
    <property type="match status" value="1"/>
</dbReference>
<feature type="transmembrane region" description="Helical" evidence="5">
    <location>
        <begin position="308"/>
        <end position="327"/>
    </location>
</feature>
<feature type="transmembrane region" description="Helical" evidence="5">
    <location>
        <begin position="6"/>
        <end position="25"/>
    </location>
</feature>
<feature type="domain" description="VWFA" evidence="6">
    <location>
        <begin position="86"/>
        <end position="291"/>
    </location>
</feature>
<evidence type="ECO:0000313" key="7">
    <source>
        <dbReference type="EMBL" id="GEC17969.1"/>
    </source>
</evidence>
<keyword evidence="3 5" id="KW-1133">Transmembrane helix</keyword>
<gene>
    <name evidence="7" type="ORF">PHY01_02520</name>
</gene>
<keyword evidence="1" id="KW-1003">Cell membrane</keyword>
<proteinExistence type="predicted"/>
<dbReference type="EMBL" id="BJNG01000002">
    <property type="protein sequence ID" value="GEC17969.1"/>
    <property type="molecule type" value="Genomic_DNA"/>
</dbReference>
<dbReference type="SUPFAM" id="SSF53300">
    <property type="entry name" value="vWA-like"/>
    <property type="match status" value="1"/>
</dbReference>
<dbReference type="PANTHER" id="PTHR22550:SF5">
    <property type="entry name" value="LEUCINE ZIPPER PROTEIN 4"/>
    <property type="match status" value="1"/>
</dbReference>
<keyword evidence="4 5" id="KW-0472">Membrane</keyword>
<protein>
    <submittedName>
        <fullName evidence="7">Membrane protein</fullName>
    </submittedName>
</protein>
<evidence type="ECO:0000259" key="6">
    <source>
        <dbReference type="PROSITE" id="PS50234"/>
    </source>
</evidence>
<dbReference type="Pfam" id="PF13519">
    <property type="entry name" value="VWA_2"/>
    <property type="match status" value="1"/>
</dbReference>
<reference evidence="7 8" key="1">
    <citation type="submission" date="2019-06" db="EMBL/GenBank/DDBJ databases">
        <title>Whole genome shotgun sequence of Pseudonocardia hydrocarbonoxydans NBRC 14498.</title>
        <authorList>
            <person name="Hosoyama A."/>
            <person name="Uohara A."/>
            <person name="Ohji S."/>
            <person name="Ichikawa N."/>
        </authorList>
    </citation>
    <scope>NUCLEOTIDE SEQUENCE [LARGE SCALE GENOMIC DNA]</scope>
    <source>
        <strain evidence="7 8">NBRC 14498</strain>
    </source>
</reference>
<evidence type="ECO:0000256" key="3">
    <source>
        <dbReference type="ARBA" id="ARBA00022989"/>
    </source>
</evidence>
<comment type="caution">
    <text evidence="7">The sequence shown here is derived from an EMBL/GenBank/DDBJ whole genome shotgun (WGS) entry which is preliminary data.</text>
</comment>
<dbReference type="PANTHER" id="PTHR22550">
    <property type="entry name" value="SPORE GERMINATION PROTEIN"/>
    <property type="match status" value="1"/>
</dbReference>
<dbReference type="AlphaFoldDB" id="A0A4Y3WJ90"/>
<feature type="transmembrane region" description="Helical" evidence="5">
    <location>
        <begin position="57"/>
        <end position="76"/>
    </location>
</feature>
<sequence>MFSAPWWLLLLVVVAVLAAGYVVLLQRRRRDVVRFTNLELLDRVAPQRPGWYRHLPAVALITSLALLTIALAGPLAEARVPRNRATVVLVIDVSLSMQAADVEPSRLAAAQSAAKDFADQLTPGVNLGLVAFAGTAAVLVSPTVERDPVKRAIDGLRLSESTATGEAIFAAMQSVETFSQAIAGTGEEGPPPARIVLMSDGKQTVPDSATGAPEEEPRGSFTAARAAAEAGIPVSGISFGTRYGTIELEPGADPVSVAVDDASMRTIAELSGGQFFTAASEEELRQVYSELGEQIGYEVRRVDTSRPWLAGGVLLLVVGVGAGLVLGRRLP</sequence>
<accession>A0A4Y3WJ90</accession>
<dbReference type="InterPro" id="IPR024163">
    <property type="entry name" value="Aerotolerance_reg_N"/>
</dbReference>
<evidence type="ECO:0000256" key="2">
    <source>
        <dbReference type="ARBA" id="ARBA00022692"/>
    </source>
</evidence>
<dbReference type="Gene3D" id="3.40.50.410">
    <property type="entry name" value="von Willebrand factor, type A domain"/>
    <property type="match status" value="1"/>
</dbReference>
<dbReference type="InterPro" id="IPR050768">
    <property type="entry name" value="UPF0353/GerABKA_families"/>
</dbReference>
<keyword evidence="8" id="KW-1185">Reference proteome</keyword>